<evidence type="ECO:0000256" key="1">
    <source>
        <dbReference type="SAM" id="Phobius"/>
    </source>
</evidence>
<sequence length="45" mass="5081">MSKAKKKPPMMKTKPKEEVNKKALLWIGSIFVAIVIVMTVLLILN</sequence>
<organism evidence="2 3">
    <name type="scientific">Paenibacillus solisilvae</name>
    <dbReference type="NCBI Taxonomy" id="2486751"/>
    <lineage>
        <taxon>Bacteria</taxon>
        <taxon>Bacillati</taxon>
        <taxon>Bacillota</taxon>
        <taxon>Bacilli</taxon>
        <taxon>Bacillales</taxon>
        <taxon>Paenibacillaceae</taxon>
        <taxon>Paenibacillus</taxon>
    </lineage>
</organism>
<keyword evidence="1" id="KW-1133">Transmembrane helix</keyword>
<proteinExistence type="predicted"/>
<reference evidence="3" key="1">
    <citation type="journal article" date="2019" name="Int. J. Syst. Evol. Microbiol.">
        <title>The Global Catalogue of Microorganisms (GCM) 10K type strain sequencing project: providing services to taxonomists for standard genome sequencing and annotation.</title>
        <authorList>
            <consortium name="The Broad Institute Genomics Platform"/>
            <consortium name="The Broad Institute Genome Sequencing Center for Infectious Disease"/>
            <person name="Wu L."/>
            <person name="Ma J."/>
        </authorList>
    </citation>
    <scope>NUCLEOTIDE SEQUENCE [LARGE SCALE GENOMIC DNA]</scope>
    <source>
        <strain evidence="3">CGMCC 1.3240</strain>
    </source>
</reference>
<name>A0ABW0W5D8_9BACL</name>
<evidence type="ECO:0008006" key="4">
    <source>
        <dbReference type="Google" id="ProtNLM"/>
    </source>
</evidence>
<keyword evidence="3" id="KW-1185">Reference proteome</keyword>
<keyword evidence="1" id="KW-0472">Membrane</keyword>
<dbReference type="RefSeq" id="WP_379192075.1">
    <property type="nucleotide sequence ID" value="NZ_JBHSOW010000125.1"/>
</dbReference>
<dbReference type="EMBL" id="JBHSOW010000125">
    <property type="protein sequence ID" value="MFC5653421.1"/>
    <property type="molecule type" value="Genomic_DNA"/>
</dbReference>
<feature type="transmembrane region" description="Helical" evidence="1">
    <location>
        <begin position="23"/>
        <end position="44"/>
    </location>
</feature>
<evidence type="ECO:0000313" key="3">
    <source>
        <dbReference type="Proteomes" id="UP001596047"/>
    </source>
</evidence>
<comment type="caution">
    <text evidence="2">The sequence shown here is derived from an EMBL/GenBank/DDBJ whole genome shotgun (WGS) entry which is preliminary data.</text>
</comment>
<protein>
    <recommendedName>
        <fullName evidence="4">DUF4044 domain-containing protein</fullName>
    </recommendedName>
</protein>
<keyword evidence="1" id="KW-0812">Transmembrane</keyword>
<gene>
    <name evidence="2" type="ORF">ACFPYJ_30750</name>
</gene>
<evidence type="ECO:0000313" key="2">
    <source>
        <dbReference type="EMBL" id="MFC5653421.1"/>
    </source>
</evidence>
<accession>A0ABW0W5D8</accession>
<dbReference type="Proteomes" id="UP001596047">
    <property type="component" value="Unassembled WGS sequence"/>
</dbReference>